<dbReference type="SMART" id="SM00034">
    <property type="entry name" value="CLECT"/>
    <property type="match status" value="1"/>
</dbReference>
<dbReference type="InterPro" id="IPR018097">
    <property type="entry name" value="EGF_Ca-bd_CS"/>
</dbReference>
<keyword evidence="10" id="KW-0472">Membrane</keyword>
<evidence type="ECO:0000256" key="14">
    <source>
        <dbReference type="PROSITE-ProRule" id="PRU00076"/>
    </source>
</evidence>
<keyword evidence="6 16" id="KW-0732">Signal</keyword>
<evidence type="ECO:0000259" key="17">
    <source>
        <dbReference type="PROSITE" id="PS50026"/>
    </source>
</evidence>
<dbReference type="SUPFAM" id="SSF57184">
    <property type="entry name" value="Growth factor receptor domain"/>
    <property type="match status" value="1"/>
</dbReference>
<evidence type="ECO:0000256" key="13">
    <source>
        <dbReference type="ARBA" id="ARBA00023180"/>
    </source>
</evidence>
<evidence type="ECO:0000256" key="2">
    <source>
        <dbReference type="ARBA" id="ARBA00022536"/>
    </source>
</evidence>
<evidence type="ECO:0000256" key="11">
    <source>
        <dbReference type="ARBA" id="ARBA00023157"/>
    </source>
</evidence>
<proteinExistence type="predicted"/>
<feature type="signal peptide" evidence="16">
    <location>
        <begin position="1"/>
        <end position="17"/>
    </location>
</feature>
<dbReference type="InterPro" id="IPR051505">
    <property type="entry name" value="C-type_lectin_domain"/>
</dbReference>
<feature type="domain" description="EGF-like" evidence="17">
    <location>
        <begin position="350"/>
        <end position="388"/>
    </location>
</feature>
<keyword evidence="2 14" id="KW-0245">EGF-like domain</keyword>
<keyword evidence="11 14" id="KW-1015">Disulfide bond</keyword>
<dbReference type="Gene3D" id="2.10.25.10">
    <property type="entry name" value="Laminin"/>
    <property type="match status" value="5"/>
</dbReference>
<feature type="domain" description="EGF-like" evidence="17">
    <location>
        <begin position="656"/>
        <end position="696"/>
    </location>
</feature>
<dbReference type="InterPro" id="IPR000152">
    <property type="entry name" value="EGF-type_Asp/Asn_hydroxyl_site"/>
</dbReference>
<keyword evidence="5" id="KW-0812">Transmembrane</keyword>
<dbReference type="PANTHER" id="PTHR14789">
    <property type="entry name" value="CHONDROLECTIN VARIANT CHODLFDELTAE"/>
    <property type="match status" value="1"/>
</dbReference>
<dbReference type="Gene3D" id="3.10.100.10">
    <property type="entry name" value="Mannose-Binding Protein A, subunit A"/>
    <property type="match status" value="1"/>
</dbReference>
<dbReference type="FunFam" id="2.10.25.10:FF:000005">
    <property type="entry name" value="Fibrillin 2"/>
    <property type="match status" value="1"/>
</dbReference>
<dbReference type="InterPro" id="IPR001304">
    <property type="entry name" value="C-type_lectin-like"/>
</dbReference>
<keyword evidence="12" id="KW-0675">Receptor</keyword>
<dbReference type="PROSITE" id="PS50026">
    <property type="entry name" value="EGF_3"/>
    <property type="match status" value="4"/>
</dbReference>
<dbReference type="Proteomes" id="UP000034805">
    <property type="component" value="Unassembled WGS sequence"/>
</dbReference>
<dbReference type="GO" id="GO:0016020">
    <property type="term" value="C:membrane"/>
    <property type="evidence" value="ECO:0007669"/>
    <property type="project" value="UniProtKB-SubCell"/>
</dbReference>
<dbReference type="STRING" id="113540.ENSSFOP00015045150"/>
<dbReference type="Pfam" id="PF00059">
    <property type="entry name" value="Lectin_C"/>
    <property type="match status" value="1"/>
</dbReference>
<keyword evidence="3" id="KW-0597">Phosphoprotein</keyword>
<keyword evidence="7" id="KW-0430">Lectin</keyword>
<dbReference type="Pfam" id="PF12662">
    <property type="entry name" value="cEGF"/>
    <property type="match status" value="2"/>
</dbReference>
<evidence type="ECO:0000256" key="6">
    <source>
        <dbReference type="ARBA" id="ARBA00022729"/>
    </source>
</evidence>
<organism evidence="19 20">
    <name type="scientific">Scleropages formosus</name>
    <name type="common">Asian bonytongue</name>
    <name type="synonym">Osteoglossum formosum</name>
    <dbReference type="NCBI Taxonomy" id="113540"/>
    <lineage>
        <taxon>Eukaryota</taxon>
        <taxon>Metazoa</taxon>
        <taxon>Chordata</taxon>
        <taxon>Craniata</taxon>
        <taxon>Vertebrata</taxon>
        <taxon>Euteleostomi</taxon>
        <taxon>Actinopterygii</taxon>
        <taxon>Neopterygii</taxon>
        <taxon>Teleostei</taxon>
        <taxon>Osteoglossocephala</taxon>
        <taxon>Osteoglossomorpha</taxon>
        <taxon>Osteoglossiformes</taxon>
        <taxon>Osteoglossidae</taxon>
        <taxon>Scleropages</taxon>
    </lineage>
</organism>
<dbReference type="PROSITE" id="PS50041">
    <property type="entry name" value="C_TYPE_LECTIN_2"/>
    <property type="match status" value="1"/>
</dbReference>
<dbReference type="SMART" id="SM00179">
    <property type="entry name" value="EGF_CA"/>
    <property type="match status" value="5"/>
</dbReference>
<dbReference type="EMBL" id="JARO02008890">
    <property type="protein sequence ID" value="KPP62203.1"/>
    <property type="molecule type" value="Genomic_DNA"/>
</dbReference>
<evidence type="ECO:0008006" key="21">
    <source>
        <dbReference type="Google" id="ProtNLM"/>
    </source>
</evidence>
<feature type="domain" description="C-type lectin" evidence="18">
    <location>
        <begin position="28"/>
        <end position="164"/>
    </location>
</feature>
<keyword evidence="9" id="KW-1133">Transmembrane helix</keyword>
<feature type="domain" description="EGF-like" evidence="17">
    <location>
        <begin position="313"/>
        <end position="349"/>
    </location>
</feature>
<evidence type="ECO:0000256" key="12">
    <source>
        <dbReference type="ARBA" id="ARBA00023170"/>
    </source>
</evidence>
<feature type="domain" description="EGF-like" evidence="17">
    <location>
        <begin position="389"/>
        <end position="427"/>
    </location>
</feature>
<feature type="region of interest" description="Disordered" evidence="15">
    <location>
        <begin position="554"/>
        <end position="573"/>
    </location>
</feature>
<dbReference type="InterPro" id="IPR001881">
    <property type="entry name" value="EGF-like_Ca-bd_dom"/>
</dbReference>
<dbReference type="InterPro" id="IPR000742">
    <property type="entry name" value="EGF"/>
</dbReference>
<evidence type="ECO:0000259" key="18">
    <source>
        <dbReference type="PROSITE" id="PS50041"/>
    </source>
</evidence>
<evidence type="ECO:0000256" key="5">
    <source>
        <dbReference type="ARBA" id="ARBA00022692"/>
    </source>
</evidence>
<evidence type="ECO:0000256" key="16">
    <source>
        <dbReference type="SAM" id="SignalP"/>
    </source>
</evidence>
<dbReference type="SMART" id="SM00181">
    <property type="entry name" value="EGF"/>
    <property type="match status" value="7"/>
</dbReference>
<accession>A0A0P7WMB0</accession>
<evidence type="ECO:0000256" key="15">
    <source>
        <dbReference type="SAM" id="MobiDB-lite"/>
    </source>
</evidence>
<evidence type="ECO:0000256" key="1">
    <source>
        <dbReference type="ARBA" id="ARBA00004479"/>
    </source>
</evidence>
<keyword evidence="13" id="KW-0325">Glycoprotein</keyword>
<feature type="chain" id="PRO_5006144624" description="Complement component C1q receptor-like" evidence="16">
    <location>
        <begin position="18"/>
        <end position="810"/>
    </location>
</feature>
<dbReference type="PROSITE" id="PS00010">
    <property type="entry name" value="ASX_HYDROXYL"/>
    <property type="match status" value="4"/>
</dbReference>
<dbReference type="PROSITE" id="PS01187">
    <property type="entry name" value="EGF_CA"/>
    <property type="match status" value="2"/>
</dbReference>
<comment type="caution">
    <text evidence="19">The sequence shown here is derived from an EMBL/GenBank/DDBJ whole genome shotgun (WGS) entry which is preliminary data.</text>
</comment>
<keyword evidence="4" id="KW-0254">Endocytosis</keyword>
<evidence type="ECO:0000256" key="3">
    <source>
        <dbReference type="ARBA" id="ARBA00022553"/>
    </source>
</evidence>
<gene>
    <name evidence="19" type="ORF">Z043_119625</name>
</gene>
<comment type="subcellular location">
    <subcellularLocation>
        <location evidence="1">Membrane</location>
        <topology evidence="1">Single-pass type I membrane protein</topology>
    </subcellularLocation>
</comment>
<name>A0A0P7WMB0_SCLFO</name>
<dbReference type="PROSITE" id="PS01186">
    <property type="entry name" value="EGF_2"/>
    <property type="match status" value="3"/>
</dbReference>
<evidence type="ECO:0000313" key="20">
    <source>
        <dbReference type="Proteomes" id="UP000034805"/>
    </source>
</evidence>
<comment type="caution">
    <text evidence="14">Lacks conserved residue(s) required for the propagation of feature annotation.</text>
</comment>
<dbReference type="SUPFAM" id="SSF56436">
    <property type="entry name" value="C-type lectin-like"/>
    <property type="match status" value="1"/>
</dbReference>
<dbReference type="GO" id="GO:0030246">
    <property type="term" value="F:carbohydrate binding"/>
    <property type="evidence" value="ECO:0007669"/>
    <property type="project" value="UniProtKB-KW"/>
</dbReference>
<sequence>MMLLVLLLFPHHLLVDGIMSDPAETVCMGNACYTFHLERAMFEGAQKHCQENGGNLAVVKTKKEARKVQEILTHLGAKHEQKIDLKFWIGLKLHKGQCTVSAKELRGFQWVSGEEDTQYANWEREPKSTCTEDRCVAVHHRRLNADDLVWTERSCKDHNGFVCKFNFRGMCKAFPLVEPSKITYTTPFAQRPVNKLTVLPHGTSAGLSCDSQHVYSICHEKNGCFGWTNPGSSCDFSKKSCKDGLCYLHCASADLPSECQEGYELGEDGVTCIQKDFCKDSPCKFKCVSGPQSYRCQCPPGFQVAKDQTSCVDVNECSSHVCDQLCINTNGSYTCLCKEGYKMTDGKCRDIDECSDHRCPQGCVNTHGSFSCYCHAGFNGSNGGQTCDDINECQGNPCDHDCENTAGSYKCSCRKGFRLAADGIECIADSRISSSKGEDDKTDILNDKKSEVLEHTLPPTITPGTSSRVLHQLLLGDKGHFWVQDGRCGGLSSESRERRRETWNKTAKFTKWSRMESLCSPHCFSVSSDTNLRERPCRDEVDGFICENTVNSDSEDSVYGQSASRSSEKPAVRFVRTKRTASGKTTKKTPQCAKETWIGRTQTCTMEHGHCQSQSQTQNVTLSPTSTCLCPSEKDNQNLVCTCNPGFEMTKGRCQDVNECMLNPCEHMNCTNTPGSYECGCQPGFIPKKEDKNRCEQHCDSMECSPICLGNKTSCYCPTNYILNEDNFVCMDYSVSSGSLLYSVSFGEAQEAAHKCSVELNKLDLCVLEKEAANIGLRASRDTLSTQDSAMFPITGTIADSPVMPRDEES</sequence>
<protein>
    <recommendedName>
        <fullName evidence="21">Complement component C1q receptor-like</fullName>
    </recommendedName>
</protein>
<dbReference type="InterPro" id="IPR026823">
    <property type="entry name" value="cEGF"/>
</dbReference>
<evidence type="ECO:0000256" key="4">
    <source>
        <dbReference type="ARBA" id="ARBA00022583"/>
    </source>
</evidence>
<dbReference type="PANTHER" id="PTHR14789:SF8">
    <property type="entry name" value="C-TYPE LECTIN DOMAIN FAMILY 14 MEMBER A PRECURSOR-RELATED"/>
    <property type="match status" value="1"/>
</dbReference>
<dbReference type="GO" id="GO:0006897">
    <property type="term" value="P:endocytosis"/>
    <property type="evidence" value="ECO:0007669"/>
    <property type="project" value="UniProtKB-KW"/>
</dbReference>
<dbReference type="AlphaFoldDB" id="A0A0P7WMB0"/>
<evidence type="ECO:0000256" key="9">
    <source>
        <dbReference type="ARBA" id="ARBA00022989"/>
    </source>
</evidence>
<evidence type="ECO:0000313" key="19">
    <source>
        <dbReference type="EMBL" id="KPP62203.1"/>
    </source>
</evidence>
<dbReference type="CDD" id="cd00054">
    <property type="entry name" value="EGF_CA"/>
    <property type="match status" value="3"/>
</dbReference>
<reference evidence="19 20" key="1">
    <citation type="submission" date="2015-08" db="EMBL/GenBank/DDBJ databases">
        <title>The genome of the Asian arowana (Scleropages formosus).</title>
        <authorList>
            <person name="Tan M.H."/>
            <person name="Gan H.M."/>
            <person name="Croft L.J."/>
            <person name="Austin C.M."/>
        </authorList>
    </citation>
    <scope>NUCLEOTIDE SEQUENCE [LARGE SCALE GENOMIC DNA]</scope>
    <source>
        <strain evidence="19">Aro1</strain>
    </source>
</reference>
<keyword evidence="8" id="KW-0677">Repeat</keyword>
<dbReference type="InterPro" id="IPR016186">
    <property type="entry name" value="C-type_lectin-like/link_sf"/>
</dbReference>
<dbReference type="Pfam" id="PF07645">
    <property type="entry name" value="EGF_CA"/>
    <property type="match status" value="2"/>
</dbReference>
<dbReference type="GO" id="GO:0005509">
    <property type="term" value="F:calcium ion binding"/>
    <property type="evidence" value="ECO:0007669"/>
    <property type="project" value="InterPro"/>
</dbReference>
<dbReference type="InterPro" id="IPR049883">
    <property type="entry name" value="NOTCH1_EGF-like"/>
</dbReference>
<evidence type="ECO:0000256" key="8">
    <source>
        <dbReference type="ARBA" id="ARBA00022737"/>
    </source>
</evidence>
<dbReference type="FunFam" id="2.10.25.10:FF:000009">
    <property type="entry name" value="Low-density lipoprotein receptor isoform 1"/>
    <property type="match status" value="1"/>
</dbReference>
<evidence type="ECO:0000256" key="7">
    <source>
        <dbReference type="ARBA" id="ARBA00022734"/>
    </source>
</evidence>
<feature type="disulfide bond" evidence="14">
    <location>
        <begin position="660"/>
        <end position="670"/>
    </location>
</feature>
<dbReference type="InterPro" id="IPR016187">
    <property type="entry name" value="CTDL_fold"/>
</dbReference>
<dbReference type="SUPFAM" id="SSF57196">
    <property type="entry name" value="EGF/Laminin"/>
    <property type="match status" value="2"/>
</dbReference>
<evidence type="ECO:0000256" key="10">
    <source>
        <dbReference type="ARBA" id="ARBA00023136"/>
    </source>
</evidence>
<dbReference type="InterPro" id="IPR009030">
    <property type="entry name" value="Growth_fac_rcpt_cys_sf"/>
</dbReference>